<comment type="caution">
    <text evidence="2">The sequence shown here is derived from an EMBL/GenBank/DDBJ whole genome shotgun (WGS) entry which is preliminary data.</text>
</comment>
<keyword evidence="1" id="KW-1133">Transmembrane helix</keyword>
<organism evidence="2 3">
    <name type="scientific">Xanthobacter flavus</name>
    <dbReference type="NCBI Taxonomy" id="281"/>
    <lineage>
        <taxon>Bacteria</taxon>
        <taxon>Pseudomonadati</taxon>
        <taxon>Pseudomonadota</taxon>
        <taxon>Alphaproteobacteria</taxon>
        <taxon>Hyphomicrobiales</taxon>
        <taxon>Xanthobacteraceae</taxon>
        <taxon>Xanthobacter</taxon>
    </lineage>
</organism>
<dbReference type="EMBL" id="JAVDPY010000001">
    <property type="protein sequence ID" value="MDR6332571.1"/>
    <property type="molecule type" value="Genomic_DNA"/>
</dbReference>
<gene>
    <name evidence="2" type="ORF">GGQ86_001018</name>
</gene>
<keyword evidence="1" id="KW-0472">Membrane</keyword>
<keyword evidence="3" id="KW-1185">Reference proteome</keyword>
<dbReference type="Proteomes" id="UP001245370">
    <property type="component" value="Unassembled WGS sequence"/>
</dbReference>
<reference evidence="2 3" key="1">
    <citation type="submission" date="2023-07" db="EMBL/GenBank/DDBJ databases">
        <title>Genomic Encyclopedia of Type Strains, Phase IV (KMG-IV): sequencing the most valuable type-strain genomes for metagenomic binning, comparative biology and taxonomic classification.</title>
        <authorList>
            <person name="Goeker M."/>
        </authorList>
    </citation>
    <scope>NUCLEOTIDE SEQUENCE [LARGE SCALE GENOMIC DNA]</scope>
    <source>
        <strain evidence="2 3">DSM 338</strain>
    </source>
</reference>
<protein>
    <submittedName>
        <fullName evidence="2">Uncharacterized protein</fullName>
    </submittedName>
</protein>
<evidence type="ECO:0000313" key="3">
    <source>
        <dbReference type="Proteomes" id="UP001245370"/>
    </source>
</evidence>
<accession>A0ABU1KFW7</accession>
<keyword evidence="1" id="KW-0812">Transmembrane</keyword>
<name>A0ABU1KFW7_XANFL</name>
<sequence>MIYLAVALWPYVLGAAAIGLATGYALGRNGGSRP</sequence>
<evidence type="ECO:0000256" key="1">
    <source>
        <dbReference type="SAM" id="Phobius"/>
    </source>
</evidence>
<evidence type="ECO:0000313" key="2">
    <source>
        <dbReference type="EMBL" id="MDR6332571.1"/>
    </source>
</evidence>
<proteinExistence type="predicted"/>
<feature type="transmembrane region" description="Helical" evidence="1">
    <location>
        <begin position="6"/>
        <end position="26"/>
    </location>
</feature>